<evidence type="ECO:0000256" key="1">
    <source>
        <dbReference type="ARBA" id="ARBA00001255"/>
    </source>
</evidence>
<gene>
    <name evidence="6" type="ORF">B0T18DRAFT_416032</name>
</gene>
<evidence type="ECO:0000256" key="3">
    <source>
        <dbReference type="SAM" id="MobiDB-lite"/>
    </source>
</evidence>
<evidence type="ECO:0000313" key="6">
    <source>
        <dbReference type="EMBL" id="KAK0743849.1"/>
    </source>
</evidence>
<dbReference type="InterPro" id="IPR013785">
    <property type="entry name" value="Aldolase_TIM"/>
</dbReference>
<organism evidence="6 7">
    <name type="scientific">Schizothecium vesticola</name>
    <dbReference type="NCBI Taxonomy" id="314040"/>
    <lineage>
        <taxon>Eukaryota</taxon>
        <taxon>Fungi</taxon>
        <taxon>Dikarya</taxon>
        <taxon>Ascomycota</taxon>
        <taxon>Pezizomycotina</taxon>
        <taxon>Sordariomycetes</taxon>
        <taxon>Sordariomycetidae</taxon>
        <taxon>Sordariales</taxon>
        <taxon>Schizotheciaceae</taxon>
        <taxon>Schizothecium</taxon>
    </lineage>
</organism>
<proteinExistence type="predicted"/>
<sequence length="346" mass="38518">MKYFNLSTSFVTSWLLGLCAAQVNVPPGFEPGVKWQIDIQHSLDTSAPLVPTDAPVWDLDLYFISRNPDTVAYLREQNPDVFIMCYFNAGAVQESDCDWDVWQRPEFSRLLGNALNGFPDERWVNIKNQTGRDLIKKRITVARELGCDGVDPDNIDGYRVDEDDELPAQNKTGFSLSEQDELTFIRDMAQHAHNLTTTRGFTMLIGQKNAAPLAEALFDELDFAVLEDCKGLNEDPEDDEANFCAQFRRYITATPRAKPVFSIEYPMSLRNPDTDGCNPTGAKESEFSASCDPRPETQGFSTVLKIQGDEEELNGCTQYCGQLGSGVVVTAEDPAKDDNSCTAGTF</sequence>
<dbReference type="GO" id="GO:0004557">
    <property type="term" value="F:alpha-galactosidase activity"/>
    <property type="evidence" value="ECO:0007669"/>
    <property type="project" value="UniProtKB-EC"/>
</dbReference>
<comment type="catalytic activity">
    <reaction evidence="1">
        <text>Hydrolysis of terminal, non-reducing alpha-D-galactose residues in alpha-D-galactosides, including galactose oligosaccharides, galactomannans and galactolipids.</text>
        <dbReference type="EC" id="3.2.1.22"/>
    </reaction>
</comment>
<feature type="region of interest" description="Disordered" evidence="3">
    <location>
        <begin position="275"/>
        <end position="295"/>
    </location>
</feature>
<dbReference type="InterPro" id="IPR017853">
    <property type="entry name" value="GH"/>
</dbReference>
<evidence type="ECO:0000256" key="4">
    <source>
        <dbReference type="SAM" id="SignalP"/>
    </source>
</evidence>
<keyword evidence="6" id="KW-0378">Hydrolase</keyword>
<comment type="caution">
    <text evidence="6">The sequence shown here is derived from an EMBL/GenBank/DDBJ whole genome shotgun (WGS) entry which is preliminary data.</text>
</comment>
<evidence type="ECO:0000313" key="7">
    <source>
        <dbReference type="Proteomes" id="UP001172155"/>
    </source>
</evidence>
<evidence type="ECO:0000259" key="5">
    <source>
        <dbReference type="Pfam" id="PF03537"/>
    </source>
</evidence>
<name>A0AA40K2T6_9PEZI</name>
<accession>A0AA40K2T6</accession>
<evidence type="ECO:0000256" key="2">
    <source>
        <dbReference type="ARBA" id="ARBA00012755"/>
    </source>
</evidence>
<keyword evidence="7" id="KW-1185">Reference proteome</keyword>
<dbReference type="Pfam" id="PF03537">
    <property type="entry name" value="Glyco_hydro_114"/>
    <property type="match status" value="1"/>
</dbReference>
<dbReference type="EMBL" id="JAUKUD010000005">
    <property type="protein sequence ID" value="KAK0743849.1"/>
    <property type="molecule type" value="Genomic_DNA"/>
</dbReference>
<dbReference type="AlphaFoldDB" id="A0AA40K2T6"/>
<feature type="signal peptide" evidence="4">
    <location>
        <begin position="1"/>
        <end position="21"/>
    </location>
</feature>
<feature type="chain" id="PRO_5041306329" description="alpha-galactosidase" evidence="4">
    <location>
        <begin position="22"/>
        <end position="346"/>
    </location>
</feature>
<dbReference type="EC" id="3.2.1.22" evidence="2"/>
<dbReference type="Proteomes" id="UP001172155">
    <property type="component" value="Unassembled WGS sequence"/>
</dbReference>
<reference evidence="6" key="1">
    <citation type="submission" date="2023-06" db="EMBL/GenBank/DDBJ databases">
        <title>Genome-scale phylogeny and comparative genomics of the fungal order Sordariales.</title>
        <authorList>
            <consortium name="Lawrence Berkeley National Laboratory"/>
            <person name="Hensen N."/>
            <person name="Bonometti L."/>
            <person name="Westerberg I."/>
            <person name="Brannstrom I.O."/>
            <person name="Guillou S."/>
            <person name="Cros-Aarteil S."/>
            <person name="Calhoun S."/>
            <person name="Haridas S."/>
            <person name="Kuo A."/>
            <person name="Mondo S."/>
            <person name="Pangilinan J."/>
            <person name="Riley R."/>
            <person name="LaButti K."/>
            <person name="Andreopoulos B."/>
            <person name="Lipzen A."/>
            <person name="Chen C."/>
            <person name="Yanf M."/>
            <person name="Daum C."/>
            <person name="Ng V."/>
            <person name="Clum A."/>
            <person name="Steindorff A."/>
            <person name="Ohm R."/>
            <person name="Martin F."/>
            <person name="Silar P."/>
            <person name="Natvig D."/>
            <person name="Lalanne C."/>
            <person name="Gautier V."/>
            <person name="Ament-velasquez S.L."/>
            <person name="Kruys A."/>
            <person name="Hutchinson M.I."/>
            <person name="Powell A.J."/>
            <person name="Barry K."/>
            <person name="Miller A.N."/>
            <person name="Grigoriev I.V."/>
            <person name="Debuchy R."/>
            <person name="Gladieux P."/>
            <person name="Thoren M.H."/>
            <person name="Johannesson H."/>
        </authorList>
    </citation>
    <scope>NUCLEOTIDE SEQUENCE</scope>
    <source>
        <strain evidence="6">SMH3187-1</strain>
    </source>
</reference>
<protein>
    <recommendedName>
        <fullName evidence="2">alpha-galactosidase</fullName>
        <ecNumber evidence="2">3.2.1.22</ecNumber>
    </recommendedName>
</protein>
<dbReference type="Gene3D" id="3.20.20.70">
    <property type="entry name" value="Aldolase class I"/>
    <property type="match status" value="1"/>
</dbReference>
<dbReference type="PANTHER" id="PTHR35273:SF2">
    <property type="entry name" value="ALPHA-GALACTOSIDASE"/>
    <property type="match status" value="1"/>
</dbReference>
<dbReference type="SUPFAM" id="SSF51445">
    <property type="entry name" value="(Trans)glycosidases"/>
    <property type="match status" value="1"/>
</dbReference>
<dbReference type="InterPro" id="IPR004352">
    <property type="entry name" value="GH114_TIM-barrel"/>
</dbReference>
<feature type="domain" description="Glycoside-hydrolase family GH114 TIM-barrel" evidence="5">
    <location>
        <begin position="34"/>
        <end position="305"/>
    </location>
</feature>
<keyword evidence="4" id="KW-0732">Signal</keyword>
<dbReference type="PANTHER" id="PTHR35273">
    <property type="entry name" value="ALPHA-1,4 POLYGALACTOSAMINIDASE, PUTATIVE (AFU_ORTHOLOGUE AFUA_3G07890)-RELATED"/>
    <property type="match status" value="1"/>
</dbReference>